<dbReference type="GO" id="GO:0008696">
    <property type="term" value="F:4-amino-4-deoxychorismate lyase activity"/>
    <property type="evidence" value="ECO:0007669"/>
    <property type="project" value="UniProtKB-UniRule"/>
</dbReference>
<dbReference type="PANTHER" id="PTHR42743:SF2">
    <property type="entry name" value="AMINODEOXYCHORISMATE LYASE"/>
    <property type="match status" value="1"/>
</dbReference>
<keyword evidence="4" id="KW-0663">Pyridoxal phosphate</keyword>
<dbReference type="AlphaFoldDB" id="A0A6L9MQ09"/>
<reference evidence="11 12" key="1">
    <citation type="submission" date="2020-01" db="EMBL/GenBank/DDBJ databases">
        <title>Genomes of bacteria type strains.</title>
        <authorList>
            <person name="Chen J."/>
            <person name="Zhu S."/>
            <person name="Yang J."/>
        </authorList>
    </citation>
    <scope>NUCLEOTIDE SEQUENCE [LARGE SCALE GENOMIC DNA]</scope>
    <source>
        <strain evidence="11 12">LMG 22958</strain>
    </source>
</reference>
<dbReference type="InterPro" id="IPR017824">
    <property type="entry name" value="Aminodeoxychorismate_lyase_IV"/>
</dbReference>
<comment type="catalytic activity">
    <reaction evidence="9">
        <text>4-amino-4-deoxychorismate = 4-aminobenzoate + pyruvate + H(+)</text>
        <dbReference type="Rhea" id="RHEA:16201"/>
        <dbReference type="ChEBI" id="CHEBI:15361"/>
        <dbReference type="ChEBI" id="CHEBI:15378"/>
        <dbReference type="ChEBI" id="CHEBI:17836"/>
        <dbReference type="ChEBI" id="CHEBI:58406"/>
        <dbReference type="EC" id="4.1.3.38"/>
    </reaction>
</comment>
<name>A0A6L9MQ09_9ALTE</name>
<accession>A0A6L9MQ09</accession>
<comment type="subunit">
    <text evidence="3">Homodimer.</text>
</comment>
<evidence type="ECO:0000313" key="12">
    <source>
        <dbReference type="Proteomes" id="UP000478837"/>
    </source>
</evidence>
<dbReference type="GO" id="GO:0008153">
    <property type="term" value="P:4-aminobenzoate biosynthetic process"/>
    <property type="evidence" value="ECO:0007669"/>
    <property type="project" value="UniProtKB-UniRule"/>
</dbReference>
<evidence type="ECO:0000256" key="7">
    <source>
        <dbReference type="ARBA" id="ARBA00035633"/>
    </source>
</evidence>
<evidence type="ECO:0000256" key="8">
    <source>
        <dbReference type="ARBA" id="ARBA00035676"/>
    </source>
</evidence>
<evidence type="ECO:0000256" key="10">
    <source>
        <dbReference type="NCBIfam" id="TIGR03461"/>
    </source>
</evidence>
<dbReference type="GO" id="GO:0046656">
    <property type="term" value="P:folic acid biosynthetic process"/>
    <property type="evidence" value="ECO:0007669"/>
    <property type="project" value="UniProtKB-KW"/>
</dbReference>
<keyword evidence="5" id="KW-0289">Folate biosynthesis</keyword>
<dbReference type="Pfam" id="PF01063">
    <property type="entry name" value="Aminotran_4"/>
    <property type="match status" value="1"/>
</dbReference>
<dbReference type="NCBIfam" id="TIGR03461">
    <property type="entry name" value="pabC_Proteo"/>
    <property type="match status" value="1"/>
</dbReference>
<evidence type="ECO:0000256" key="4">
    <source>
        <dbReference type="ARBA" id="ARBA00022898"/>
    </source>
</evidence>
<dbReference type="InterPro" id="IPR036038">
    <property type="entry name" value="Aminotransferase-like"/>
</dbReference>
<protein>
    <recommendedName>
        <fullName evidence="8 10">Aminodeoxychorismate lyase</fullName>
        <ecNumber evidence="8 10">4.1.3.38</ecNumber>
    </recommendedName>
</protein>
<proteinExistence type="inferred from homology"/>
<dbReference type="GO" id="GO:0005829">
    <property type="term" value="C:cytosol"/>
    <property type="evidence" value="ECO:0007669"/>
    <property type="project" value="TreeGrafter"/>
</dbReference>
<dbReference type="PANTHER" id="PTHR42743">
    <property type="entry name" value="AMINO-ACID AMINOTRANSFERASE"/>
    <property type="match status" value="1"/>
</dbReference>
<dbReference type="Gene3D" id="3.30.470.10">
    <property type="match status" value="1"/>
</dbReference>
<comment type="caution">
    <text evidence="11">The sequence shown here is derived from an EMBL/GenBank/DDBJ whole genome shotgun (WGS) entry which is preliminary data.</text>
</comment>
<evidence type="ECO:0000256" key="6">
    <source>
        <dbReference type="ARBA" id="ARBA00023239"/>
    </source>
</evidence>
<comment type="similarity">
    <text evidence="2">Belongs to the class-IV pyridoxal-phosphate-dependent aminotransferase family.</text>
</comment>
<dbReference type="InterPro" id="IPR043131">
    <property type="entry name" value="BCAT-like_N"/>
</dbReference>
<sequence length="306" mass="33595">MKIIPPNMPIPASDRAFNYGDGVFTTMCICNGRAELLSFHLSRLLHDATAIGLVIDTSAIKNAILKEIANNSPESGSVDEKYVLKIHVSGGEGGRGYSRNEQNPPVVRLTKHEYPSHYNVLYSTGLKLICAQTALAIQPILAGVKHVNRLEQVLIKREVSLANVDDAIVCDTQGNVIESSAGNIFFFTNNMWCTPSLHGSGVNGVVRQCLLEAFEKNNIPYEIGQFTTDEIKCAECVVVTNALMKVMPVKSVRFDNDQSTSFPVMAEQIQSISDLLSSRLQQLSYDLGEVESARQGFATSLEKEIR</sequence>
<evidence type="ECO:0000256" key="1">
    <source>
        <dbReference type="ARBA" id="ARBA00001933"/>
    </source>
</evidence>
<dbReference type="InterPro" id="IPR050571">
    <property type="entry name" value="Class-IV_PLP-Dep_Aminotrnsfr"/>
</dbReference>
<evidence type="ECO:0000256" key="2">
    <source>
        <dbReference type="ARBA" id="ARBA00009320"/>
    </source>
</evidence>
<evidence type="ECO:0000256" key="9">
    <source>
        <dbReference type="ARBA" id="ARBA00049529"/>
    </source>
</evidence>
<comment type="pathway">
    <text evidence="7">Cofactor biosynthesis; tetrahydrofolate biosynthesis; 4-aminobenzoate from chorismate: step 2/2.</text>
</comment>
<organism evidence="11 12">
    <name type="scientific">Alteromonas hispanica</name>
    <dbReference type="NCBI Taxonomy" id="315421"/>
    <lineage>
        <taxon>Bacteria</taxon>
        <taxon>Pseudomonadati</taxon>
        <taxon>Pseudomonadota</taxon>
        <taxon>Gammaproteobacteria</taxon>
        <taxon>Alteromonadales</taxon>
        <taxon>Alteromonadaceae</taxon>
        <taxon>Alteromonas/Salinimonas group</taxon>
        <taxon>Alteromonas</taxon>
    </lineage>
</organism>
<dbReference type="EC" id="4.1.3.38" evidence="8 10"/>
<dbReference type="RefSeq" id="WP_163109480.1">
    <property type="nucleotide sequence ID" value="NZ_JAAAWP010000001.1"/>
</dbReference>
<dbReference type="InterPro" id="IPR043132">
    <property type="entry name" value="BCAT-like_C"/>
</dbReference>
<dbReference type="SUPFAM" id="SSF56752">
    <property type="entry name" value="D-aminoacid aminotransferase-like PLP-dependent enzymes"/>
    <property type="match status" value="1"/>
</dbReference>
<evidence type="ECO:0000256" key="3">
    <source>
        <dbReference type="ARBA" id="ARBA00011738"/>
    </source>
</evidence>
<gene>
    <name evidence="11" type="primary">pabC</name>
    <name evidence="11" type="ORF">GTW09_01655</name>
</gene>
<evidence type="ECO:0000256" key="5">
    <source>
        <dbReference type="ARBA" id="ARBA00022909"/>
    </source>
</evidence>
<dbReference type="Gene3D" id="3.20.10.10">
    <property type="entry name" value="D-amino Acid Aminotransferase, subunit A, domain 2"/>
    <property type="match status" value="1"/>
</dbReference>
<keyword evidence="12" id="KW-1185">Reference proteome</keyword>
<dbReference type="Proteomes" id="UP000478837">
    <property type="component" value="Unassembled WGS sequence"/>
</dbReference>
<evidence type="ECO:0000313" key="11">
    <source>
        <dbReference type="EMBL" id="NDW20238.1"/>
    </source>
</evidence>
<dbReference type="InterPro" id="IPR001544">
    <property type="entry name" value="Aminotrans_IV"/>
</dbReference>
<comment type="cofactor">
    <cofactor evidence="1">
        <name>pyridoxal 5'-phosphate</name>
        <dbReference type="ChEBI" id="CHEBI:597326"/>
    </cofactor>
</comment>
<dbReference type="GO" id="GO:0030170">
    <property type="term" value="F:pyridoxal phosphate binding"/>
    <property type="evidence" value="ECO:0007669"/>
    <property type="project" value="InterPro"/>
</dbReference>
<keyword evidence="6 11" id="KW-0456">Lyase</keyword>
<dbReference type="EMBL" id="JAAAWP010000001">
    <property type="protein sequence ID" value="NDW20238.1"/>
    <property type="molecule type" value="Genomic_DNA"/>
</dbReference>